<dbReference type="CDD" id="cd02042">
    <property type="entry name" value="ParAB_family"/>
    <property type="match status" value="1"/>
</dbReference>
<evidence type="ECO:0000313" key="2">
    <source>
        <dbReference type="EMBL" id="SFQ29945.1"/>
    </source>
</evidence>
<dbReference type="Proteomes" id="UP000182025">
    <property type="component" value="Unassembled WGS sequence"/>
</dbReference>
<dbReference type="AlphaFoldDB" id="A0A1I5XD89"/>
<accession>A0A1I5XD89</accession>
<evidence type="ECO:0000313" key="3">
    <source>
        <dbReference type="Proteomes" id="UP000182025"/>
    </source>
</evidence>
<keyword evidence="3" id="KW-1185">Reference proteome</keyword>
<dbReference type="InterPro" id="IPR027417">
    <property type="entry name" value="P-loop_NTPase"/>
</dbReference>
<gene>
    <name evidence="2" type="ORF">SAMN05216177_110167</name>
</gene>
<reference evidence="3" key="1">
    <citation type="submission" date="2016-10" db="EMBL/GenBank/DDBJ databases">
        <authorList>
            <person name="Varghese N."/>
            <person name="Submissions S."/>
        </authorList>
    </citation>
    <scope>NUCLEOTIDE SEQUENCE [LARGE SCALE GENOMIC DNA]</scope>
    <source>
        <strain evidence="3">JCM 15604</strain>
    </source>
</reference>
<dbReference type="SUPFAM" id="SSF52540">
    <property type="entry name" value="P-loop containing nucleoside triphosphate hydrolases"/>
    <property type="match status" value="1"/>
</dbReference>
<evidence type="ECO:0000259" key="1">
    <source>
        <dbReference type="Pfam" id="PF01656"/>
    </source>
</evidence>
<name>A0A1I5XD89_9GAMM</name>
<dbReference type="PANTHER" id="PTHR13696:SF96">
    <property type="entry name" value="COBQ_COBB_MIND_PARA NUCLEOTIDE BINDING DOMAIN-CONTAINING PROTEIN"/>
    <property type="match status" value="1"/>
</dbReference>
<dbReference type="Gene3D" id="3.40.50.300">
    <property type="entry name" value="P-loop containing nucleotide triphosphate hydrolases"/>
    <property type="match status" value="1"/>
</dbReference>
<feature type="domain" description="CobQ/CobB/MinD/ParA nucleotide binding" evidence="1">
    <location>
        <begin position="3"/>
        <end position="56"/>
    </location>
</feature>
<organism evidence="2 3">
    <name type="scientific">Ectopseudomonas toyotomiensis</name>
    <dbReference type="NCBI Taxonomy" id="554344"/>
    <lineage>
        <taxon>Bacteria</taxon>
        <taxon>Pseudomonadati</taxon>
        <taxon>Pseudomonadota</taxon>
        <taxon>Gammaproteobacteria</taxon>
        <taxon>Pseudomonadales</taxon>
        <taxon>Pseudomonadaceae</taxon>
        <taxon>Ectopseudomonas</taxon>
    </lineage>
</organism>
<dbReference type="InterPro" id="IPR050678">
    <property type="entry name" value="DNA_Partitioning_ATPase"/>
</dbReference>
<proteinExistence type="predicted"/>
<dbReference type="InterPro" id="IPR002586">
    <property type="entry name" value="CobQ/CobB/MinD/ParA_Nub-bd_dom"/>
</dbReference>
<dbReference type="EMBL" id="FOXK01000010">
    <property type="protein sequence ID" value="SFQ29945.1"/>
    <property type="molecule type" value="Genomic_DNA"/>
</dbReference>
<sequence>MIVALLNQKGGVGKTTLATHIAGELALRGQNVILLDADPQGSALDWTQRRSQQGLPRLFSAVGLARETLHQEAPELARRADHVIID</sequence>
<dbReference type="PANTHER" id="PTHR13696">
    <property type="entry name" value="P-LOOP CONTAINING NUCLEOSIDE TRIPHOSPHATE HYDROLASE"/>
    <property type="match status" value="1"/>
</dbReference>
<dbReference type="Pfam" id="PF01656">
    <property type="entry name" value="CbiA"/>
    <property type="match status" value="1"/>
</dbReference>
<protein>
    <submittedName>
        <fullName evidence="2">Chromosome partitioning protein</fullName>
    </submittedName>
</protein>